<dbReference type="Pfam" id="PF13480">
    <property type="entry name" value="Acetyltransf_6"/>
    <property type="match status" value="1"/>
</dbReference>
<dbReference type="AlphaFoldDB" id="A0A517ZCD8"/>
<name>A0A517ZCD8_9PLAN</name>
<dbReference type="InterPro" id="IPR038740">
    <property type="entry name" value="BioF2-like_GNAT_dom"/>
</dbReference>
<keyword evidence="3" id="KW-1185">Reference proteome</keyword>
<dbReference type="KEGG" id="mri:Mal4_44740"/>
<gene>
    <name evidence="2" type="ORF">Mal4_44740</name>
</gene>
<organism evidence="2 3">
    <name type="scientific">Maioricimonas rarisocia</name>
    <dbReference type="NCBI Taxonomy" id="2528026"/>
    <lineage>
        <taxon>Bacteria</taxon>
        <taxon>Pseudomonadati</taxon>
        <taxon>Planctomycetota</taxon>
        <taxon>Planctomycetia</taxon>
        <taxon>Planctomycetales</taxon>
        <taxon>Planctomycetaceae</taxon>
        <taxon>Maioricimonas</taxon>
    </lineage>
</organism>
<evidence type="ECO:0000313" key="3">
    <source>
        <dbReference type="Proteomes" id="UP000320496"/>
    </source>
</evidence>
<dbReference type="SUPFAM" id="SSF55729">
    <property type="entry name" value="Acyl-CoA N-acyltransferases (Nat)"/>
    <property type="match status" value="1"/>
</dbReference>
<evidence type="ECO:0000313" key="2">
    <source>
        <dbReference type="EMBL" id="QDU40119.1"/>
    </source>
</evidence>
<dbReference type="Gene3D" id="3.40.630.30">
    <property type="match status" value="1"/>
</dbReference>
<proteinExistence type="predicted"/>
<dbReference type="EMBL" id="CP036275">
    <property type="protein sequence ID" value="QDU40119.1"/>
    <property type="molecule type" value="Genomic_DNA"/>
</dbReference>
<evidence type="ECO:0000259" key="1">
    <source>
        <dbReference type="Pfam" id="PF13480"/>
    </source>
</evidence>
<sequence length="357" mass="40477">MMTYHVQDAASLTDDDWQRWSEIQAAQPELANPFFRPELTRITATIRDDVEVATIRRDGDAVAFFPFQRSQSGAAQPVTGRLSEFHGVIAEPGLEYSPVELLRASGLTSWHFDHLPVSQTAFAGHLWGESGSPYMDLSDGYAAYREAMRKQGSSMAQAERKGRKLAREIGPLRFEYHTREANVFAALVDWKTAQHRRTNVLEVFRTEWLNNLLEALRVVDEPSFAAPLSALYAGDELVAVHLGLCSPAALHIWFPAYNVEYERYSPGLVLLLQMAEHVAGRGVTRVDFGRGEERYKQQFKTGDVAIAEGKVSLSPLRAAAHQAWYHTKRRIRSSPWRRQLEAPLLATRRVRQWLAFR</sequence>
<protein>
    <recommendedName>
        <fullName evidence="1">BioF2-like acetyltransferase domain-containing protein</fullName>
    </recommendedName>
</protein>
<dbReference type="InterPro" id="IPR016181">
    <property type="entry name" value="Acyl_CoA_acyltransferase"/>
</dbReference>
<dbReference type="RefSeq" id="WP_145371239.1">
    <property type="nucleotide sequence ID" value="NZ_CP036275.1"/>
</dbReference>
<dbReference type="Proteomes" id="UP000320496">
    <property type="component" value="Chromosome"/>
</dbReference>
<accession>A0A517ZCD8</accession>
<dbReference type="OrthoDB" id="4700839at2"/>
<reference evidence="2 3" key="1">
    <citation type="submission" date="2019-02" db="EMBL/GenBank/DDBJ databases">
        <title>Deep-cultivation of Planctomycetes and their phenomic and genomic characterization uncovers novel biology.</title>
        <authorList>
            <person name="Wiegand S."/>
            <person name="Jogler M."/>
            <person name="Boedeker C."/>
            <person name="Pinto D."/>
            <person name="Vollmers J."/>
            <person name="Rivas-Marin E."/>
            <person name="Kohn T."/>
            <person name="Peeters S.H."/>
            <person name="Heuer A."/>
            <person name="Rast P."/>
            <person name="Oberbeckmann S."/>
            <person name="Bunk B."/>
            <person name="Jeske O."/>
            <person name="Meyerdierks A."/>
            <person name="Storesund J.E."/>
            <person name="Kallscheuer N."/>
            <person name="Luecker S."/>
            <person name="Lage O.M."/>
            <person name="Pohl T."/>
            <person name="Merkel B.J."/>
            <person name="Hornburger P."/>
            <person name="Mueller R.-W."/>
            <person name="Bruemmer F."/>
            <person name="Labrenz M."/>
            <person name="Spormann A.M."/>
            <person name="Op den Camp H."/>
            <person name="Overmann J."/>
            <person name="Amann R."/>
            <person name="Jetten M.S.M."/>
            <person name="Mascher T."/>
            <person name="Medema M.H."/>
            <person name="Devos D.P."/>
            <person name="Kaster A.-K."/>
            <person name="Ovreas L."/>
            <person name="Rohde M."/>
            <person name="Galperin M.Y."/>
            <person name="Jogler C."/>
        </authorList>
    </citation>
    <scope>NUCLEOTIDE SEQUENCE [LARGE SCALE GENOMIC DNA]</scope>
    <source>
        <strain evidence="2 3">Mal4</strain>
    </source>
</reference>
<feature type="domain" description="BioF2-like acetyltransferase" evidence="1">
    <location>
        <begin position="160"/>
        <end position="297"/>
    </location>
</feature>